<dbReference type="Proteomes" id="UP000231632">
    <property type="component" value="Unassembled WGS sequence"/>
</dbReference>
<sequence>MRIWDVHPGYLARQQLLGEHRELHGLFNILDQGKKAYSKHPETVRWIGHIPALLLRHSLLVSEMLLRGYQHHSDLSQTNTEIIWPEQYIDAPANQFVLLASKYKADKRSGRIPLPANTQQLWAQHKYSVMAIDPQGCREIGPEVAHGCFRDDMHALTLILVDIVRQKPQSGRLMNALLHMWGYVNDQGKAMPHNPEQLLQEIQRRSVMQDKQYLLHSTALCDLALWV</sequence>
<reference evidence="2 3" key="1">
    <citation type="journal article" date="2017" name="Arch. Microbiol.">
        <title>Mariprofundus micogutta sp. nov., a novel iron-oxidizing zetaproteobacterium isolated from a deep-sea hydrothermal field at the Bayonnaise knoll of the Izu-Ogasawara arc, and a description of Mariprofundales ord. nov. and Zetaproteobacteria classis nov.</title>
        <authorList>
            <person name="Makita H."/>
            <person name="Tanaka E."/>
            <person name="Mitsunobu S."/>
            <person name="Miyazaki M."/>
            <person name="Nunoura T."/>
            <person name="Uematsu K."/>
            <person name="Takaki Y."/>
            <person name="Nishi S."/>
            <person name="Shimamura S."/>
            <person name="Takai K."/>
        </authorList>
    </citation>
    <scope>NUCLEOTIDE SEQUENCE [LARGE SCALE GENOMIC DNA]</scope>
    <source>
        <strain evidence="2 3">ET2</strain>
    </source>
</reference>
<accession>A0A1L8CQ10</accession>
<feature type="domain" description="DUF1722" evidence="1">
    <location>
        <begin position="126"/>
        <end position="189"/>
    </location>
</feature>
<evidence type="ECO:0000313" key="3">
    <source>
        <dbReference type="Proteomes" id="UP000231632"/>
    </source>
</evidence>
<evidence type="ECO:0000259" key="1">
    <source>
        <dbReference type="Pfam" id="PF08349"/>
    </source>
</evidence>
<dbReference type="AlphaFoldDB" id="A0A1L8CQ10"/>
<dbReference type="InterPro" id="IPR013560">
    <property type="entry name" value="DUF1722"/>
</dbReference>
<dbReference type="Gene3D" id="1.10.440.10">
    <property type="entry name" value="T4 endonuclease V"/>
    <property type="match status" value="1"/>
</dbReference>
<dbReference type="RefSeq" id="WP_072660320.1">
    <property type="nucleotide sequence ID" value="NZ_BDFD01000019.1"/>
</dbReference>
<gene>
    <name evidence="2" type="ORF">MMIC_P1995</name>
</gene>
<dbReference type="InterPro" id="IPR024796">
    <property type="entry name" value="T4_endonuc_V"/>
</dbReference>
<proteinExistence type="predicted"/>
<dbReference type="Pfam" id="PF03013">
    <property type="entry name" value="Pyr_excise"/>
    <property type="match status" value="1"/>
</dbReference>
<dbReference type="EMBL" id="BDFD01000019">
    <property type="protein sequence ID" value="GAV21016.1"/>
    <property type="molecule type" value="Genomic_DNA"/>
</dbReference>
<comment type="caution">
    <text evidence="2">The sequence shown here is derived from an EMBL/GenBank/DDBJ whole genome shotgun (WGS) entry which is preliminary data.</text>
</comment>
<organism evidence="2 3">
    <name type="scientific">Mariprofundus micogutta</name>
    <dbReference type="NCBI Taxonomy" id="1921010"/>
    <lineage>
        <taxon>Bacteria</taxon>
        <taxon>Pseudomonadati</taxon>
        <taxon>Pseudomonadota</taxon>
        <taxon>Candidatius Mariprofundia</taxon>
        <taxon>Mariprofundales</taxon>
        <taxon>Mariprofundaceae</taxon>
        <taxon>Mariprofundus</taxon>
    </lineage>
</organism>
<dbReference type="Pfam" id="PF08349">
    <property type="entry name" value="DUF1722"/>
    <property type="match status" value="1"/>
</dbReference>
<keyword evidence="3" id="KW-1185">Reference proteome</keyword>
<dbReference type="InterPro" id="IPR004260">
    <property type="entry name" value="Pyr-dimer_DNA_glycosylase"/>
</dbReference>
<name>A0A1L8CQ10_9PROT</name>
<evidence type="ECO:0000313" key="2">
    <source>
        <dbReference type="EMBL" id="GAV21016.1"/>
    </source>
</evidence>
<dbReference type="STRING" id="1921010.MMIC_P1995"/>
<protein>
    <submittedName>
        <fullName evidence="2">Pyrimidine dimer DNA glycosylase</fullName>
    </submittedName>
</protein>
<dbReference type="SUPFAM" id="SSF47077">
    <property type="entry name" value="T4 endonuclease V"/>
    <property type="match status" value="1"/>
</dbReference>